<dbReference type="InterPro" id="IPR013099">
    <property type="entry name" value="K_chnl_dom"/>
</dbReference>
<organism evidence="3 4">
    <name type="scientific">Nostoc punctiforme NIES-2108</name>
    <dbReference type="NCBI Taxonomy" id="1356359"/>
    <lineage>
        <taxon>Bacteria</taxon>
        <taxon>Bacillati</taxon>
        <taxon>Cyanobacteriota</taxon>
        <taxon>Cyanophyceae</taxon>
        <taxon>Nostocales</taxon>
        <taxon>Nostocaceae</taxon>
        <taxon>Nostoc</taxon>
    </lineage>
</organism>
<evidence type="ECO:0000259" key="2">
    <source>
        <dbReference type="Pfam" id="PF07885"/>
    </source>
</evidence>
<dbReference type="EMBL" id="LXQE01000125">
    <property type="protein sequence ID" value="RCJ38148.1"/>
    <property type="molecule type" value="Genomic_DNA"/>
</dbReference>
<dbReference type="Gene3D" id="1.10.287.70">
    <property type="match status" value="1"/>
</dbReference>
<feature type="transmembrane region" description="Helical" evidence="1">
    <location>
        <begin position="202"/>
        <end position="223"/>
    </location>
</feature>
<dbReference type="PANTHER" id="PTHR14136:SF17">
    <property type="entry name" value="BTB_POZ DOMAIN-CONTAINING PROTEIN KCTD9"/>
    <property type="match status" value="1"/>
</dbReference>
<keyword evidence="1" id="KW-0812">Transmembrane</keyword>
<name>A0A367RNK8_NOSPU</name>
<dbReference type="AlphaFoldDB" id="A0A367RNK8"/>
<dbReference type="InterPro" id="IPR051082">
    <property type="entry name" value="Pentapeptide-BTB/POZ_domain"/>
</dbReference>
<evidence type="ECO:0000256" key="1">
    <source>
        <dbReference type="SAM" id="Phobius"/>
    </source>
</evidence>
<dbReference type="PANTHER" id="PTHR14136">
    <property type="entry name" value="BTB_POZ DOMAIN-CONTAINING PROTEIN KCTD9"/>
    <property type="match status" value="1"/>
</dbReference>
<keyword evidence="1" id="KW-0472">Membrane</keyword>
<gene>
    <name evidence="3" type="ORF">A6769_10395</name>
</gene>
<feature type="domain" description="Potassium channel" evidence="2">
    <location>
        <begin position="208"/>
        <end position="281"/>
    </location>
</feature>
<sequence>MQSHNQTQEITPEFFINAGVNLDTGGNQEDLLTMVNLSKQQLRDRWFTPAGQNILIRWKTNGFKRDVLDRMVGKYYEHTDIRGIPLIKEDLTRANLSKVDFYGANLENSNFKNADLTDSWLSETNIKGACFDYAKMKDVLIDHVEFSNKTSFTGVSLRSIDFNLSALLQEYATNQQRIESLKSKHPILAKILYVTCDYGRSFSRFIFCCLLVVVSFSLIYWLSPGSLSKLGFWNSLYFSIMAFTSFGSEIHALSTAGKFFTTLEVITGYLMAPLLVAILVRKTIGD</sequence>
<comment type="caution">
    <text evidence="3">The sequence shown here is derived from an EMBL/GenBank/DDBJ whole genome shotgun (WGS) entry which is preliminary data.</text>
</comment>
<dbReference type="Pfam" id="PF07885">
    <property type="entry name" value="Ion_trans_2"/>
    <property type="match status" value="1"/>
</dbReference>
<dbReference type="Gene3D" id="2.160.20.80">
    <property type="entry name" value="E3 ubiquitin-protein ligase SopA"/>
    <property type="match status" value="1"/>
</dbReference>
<evidence type="ECO:0000313" key="4">
    <source>
        <dbReference type="Proteomes" id="UP000252085"/>
    </source>
</evidence>
<dbReference type="Pfam" id="PF00805">
    <property type="entry name" value="Pentapeptide"/>
    <property type="match status" value="1"/>
</dbReference>
<dbReference type="SUPFAM" id="SSF81324">
    <property type="entry name" value="Voltage-gated potassium channels"/>
    <property type="match status" value="1"/>
</dbReference>
<proteinExistence type="predicted"/>
<reference evidence="3 4" key="1">
    <citation type="submission" date="2016-04" db="EMBL/GenBank/DDBJ databases">
        <authorList>
            <person name="Evans L.H."/>
            <person name="Alamgir A."/>
            <person name="Owens N."/>
            <person name="Weber N.D."/>
            <person name="Virtaneva K."/>
            <person name="Barbian K."/>
            <person name="Babar A."/>
            <person name="Rosenke K."/>
        </authorList>
    </citation>
    <scope>NUCLEOTIDE SEQUENCE [LARGE SCALE GENOMIC DNA]</scope>
    <source>
        <strain evidence="3">NIES-2108</strain>
    </source>
</reference>
<dbReference type="SUPFAM" id="SSF141571">
    <property type="entry name" value="Pentapeptide repeat-like"/>
    <property type="match status" value="1"/>
</dbReference>
<dbReference type="InterPro" id="IPR001646">
    <property type="entry name" value="5peptide_repeat"/>
</dbReference>
<keyword evidence="1" id="KW-1133">Transmembrane helix</keyword>
<evidence type="ECO:0000313" key="3">
    <source>
        <dbReference type="EMBL" id="RCJ38148.1"/>
    </source>
</evidence>
<feature type="transmembrane region" description="Helical" evidence="1">
    <location>
        <begin position="259"/>
        <end position="280"/>
    </location>
</feature>
<dbReference type="Proteomes" id="UP000252085">
    <property type="component" value="Unassembled WGS sequence"/>
</dbReference>
<accession>A0A367RNK8</accession>
<protein>
    <recommendedName>
        <fullName evidence="2">Potassium channel domain-containing protein</fullName>
    </recommendedName>
</protein>